<dbReference type="EMBL" id="AVFL01000008">
    <property type="protein sequence ID" value="EWY40389.1"/>
    <property type="molecule type" value="Genomic_DNA"/>
</dbReference>
<accession>W9H2V2</accession>
<proteinExistence type="predicted"/>
<gene>
    <name evidence="1" type="ORF">N825_36405</name>
</gene>
<reference evidence="1 2" key="1">
    <citation type="submission" date="2013-08" db="EMBL/GenBank/DDBJ databases">
        <title>The genome sequence of Skermanella stibiiresistens.</title>
        <authorList>
            <person name="Zhu W."/>
            <person name="Wang G."/>
        </authorList>
    </citation>
    <scope>NUCLEOTIDE SEQUENCE [LARGE SCALE GENOMIC DNA]</scope>
    <source>
        <strain evidence="1 2">SB22</strain>
    </source>
</reference>
<protein>
    <submittedName>
        <fullName evidence="1">Uncharacterized protein</fullName>
    </submittedName>
</protein>
<dbReference type="Proteomes" id="UP000019486">
    <property type="component" value="Unassembled WGS sequence"/>
</dbReference>
<evidence type="ECO:0000313" key="2">
    <source>
        <dbReference type="Proteomes" id="UP000019486"/>
    </source>
</evidence>
<organism evidence="1 2">
    <name type="scientific">Skermanella stibiiresistens SB22</name>
    <dbReference type="NCBI Taxonomy" id="1385369"/>
    <lineage>
        <taxon>Bacteria</taxon>
        <taxon>Pseudomonadati</taxon>
        <taxon>Pseudomonadota</taxon>
        <taxon>Alphaproteobacteria</taxon>
        <taxon>Rhodospirillales</taxon>
        <taxon>Azospirillaceae</taxon>
        <taxon>Skermanella</taxon>
    </lineage>
</organism>
<dbReference type="AlphaFoldDB" id="W9H2V2"/>
<sequence length="37" mass="3984">MSKYSDRRNAMSAVMALFPSKIAVTLVSGTPISLARL</sequence>
<name>W9H2V2_9PROT</name>
<comment type="caution">
    <text evidence="1">The sequence shown here is derived from an EMBL/GenBank/DDBJ whole genome shotgun (WGS) entry which is preliminary data.</text>
</comment>
<evidence type="ECO:0000313" key="1">
    <source>
        <dbReference type="EMBL" id="EWY40389.1"/>
    </source>
</evidence>
<keyword evidence="2" id="KW-1185">Reference proteome</keyword>